<evidence type="ECO:0000313" key="6">
    <source>
        <dbReference type="Proteomes" id="UP000663877"/>
    </source>
</evidence>
<dbReference type="Proteomes" id="UP000663877">
    <property type="component" value="Unassembled WGS sequence"/>
</dbReference>
<gene>
    <name evidence="2" type="ORF">BJG266_LOCUS7170</name>
    <name evidence="3" type="ORF">QVE165_LOCUS11839</name>
    <name evidence="4" type="ORF">QVE165_LOCUS13708</name>
</gene>
<dbReference type="AlphaFoldDB" id="A0A813V8P0"/>
<keyword evidence="5" id="KW-1185">Reference proteome</keyword>
<dbReference type="EMBL" id="CAJNOI010000021">
    <property type="protein sequence ID" value="CAF0838270.1"/>
    <property type="molecule type" value="Genomic_DNA"/>
</dbReference>
<name>A0A813V8P0_9BILA</name>
<dbReference type="Proteomes" id="UP000663832">
    <property type="component" value="Unassembled WGS sequence"/>
</dbReference>
<evidence type="ECO:0000313" key="2">
    <source>
        <dbReference type="EMBL" id="CAF0838270.1"/>
    </source>
</evidence>
<reference evidence="2" key="1">
    <citation type="submission" date="2021-02" db="EMBL/GenBank/DDBJ databases">
        <authorList>
            <person name="Nowell W R."/>
        </authorList>
    </citation>
    <scope>NUCLEOTIDE SEQUENCE</scope>
</reference>
<evidence type="ECO:0000313" key="5">
    <source>
        <dbReference type="Proteomes" id="UP000663832"/>
    </source>
</evidence>
<feature type="region of interest" description="Disordered" evidence="1">
    <location>
        <begin position="1"/>
        <end position="31"/>
    </location>
</feature>
<dbReference type="EMBL" id="CAJNOM010000057">
    <property type="protein sequence ID" value="CAF0944190.1"/>
    <property type="molecule type" value="Genomic_DNA"/>
</dbReference>
<feature type="region of interest" description="Disordered" evidence="1">
    <location>
        <begin position="105"/>
        <end position="144"/>
    </location>
</feature>
<accession>A0A813V8P0</accession>
<evidence type="ECO:0000313" key="4">
    <source>
        <dbReference type="EMBL" id="CAF0978077.1"/>
    </source>
</evidence>
<evidence type="ECO:0000313" key="3">
    <source>
        <dbReference type="EMBL" id="CAF0944190.1"/>
    </source>
</evidence>
<sequence>MKNCPEPGLNDINQSKPSDVTRTEMNDGEENGTVMTTITTSVALPDNPIINEQEINPIQDNVTGGTTTNISDGVQVMEKISFNMMNKWNIKEIRKDYEDFKKRGIADRSMDSDSESNTKKANTHNSSASTLEEGEDDGVDMGNN</sequence>
<feature type="compositionally biased region" description="Acidic residues" evidence="1">
    <location>
        <begin position="132"/>
        <end position="144"/>
    </location>
</feature>
<dbReference type="EMBL" id="CAJNOM010000070">
    <property type="protein sequence ID" value="CAF0978077.1"/>
    <property type="molecule type" value="Genomic_DNA"/>
</dbReference>
<feature type="compositionally biased region" description="Polar residues" evidence="1">
    <location>
        <begin position="119"/>
        <end position="130"/>
    </location>
</feature>
<proteinExistence type="predicted"/>
<evidence type="ECO:0000256" key="1">
    <source>
        <dbReference type="SAM" id="MobiDB-lite"/>
    </source>
</evidence>
<protein>
    <submittedName>
        <fullName evidence="2">Uncharacterized protein</fullName>
    </submittedName>
</protein>
<comment type="caution">
    <text evidence="2">The sequence shown here is derived from an EMBL/GenBank/DDBJ whole genome shotgun (WGS) entry which is preliminary data.</text>
</comment>
<organism evidence="2 6">
    <name type="scientific">Adineta steineri</name>
    <dbReference type="NCBI Taxonomy" id="433720"/>
    <lineage>
        <taxon>Eukaryota</taxon>
        <taxon>Metazoa</taxon>
        <taxon>Spiralia</taxon>
        <taxon>Gnathifera</taxon>
        <taxon>Rotifera</taxon>
        <taxon>Eurotatoria</taxon>
        <taxon>Bdelloidea</taxon>
        <taxon>Adinetida</taxon>
        <taxon>Adinetidae</taxon>
        <taxon>Adineta</taxon>
    </lineage>
</organism>